<accession>A0ACC6UE13</accession>
<proteinExistence type="predicted"/>
<comment type="caution">
    <text evidence="1">The sequence shown here is derived from an EMBL/GenBank/DDBJ whole genome shotgun (WGS) entry which is preliminary data.</text>
</comment>
<dbReference type="Proteomes" id="UP001558850">
    <property type="component" value="Unassembled WGS sequence"/>
</dbReference>
<keyword evidence="2" id="KW-1185">Reference proteome</keyword>
<evidence type="ECO:0000313" key="1">
    <source>
        <dbReference type="EMBL" id="MEX3937896.1"/>
    </source>
</evidence>
<organism evidence="1 2">
    <name type="scientific">Paraburkholderia phymatum</name>
    <dbReference type="NCBI Taxonomy" id="148447"/>
    <lineage>
        <taxon>Bacteria</taxon>
        <taxon>Pseudomonadati</taxon>
        <taxon>Pseudomonadota</taxon>
        <taxon>Betaproteobacteria</taxon>
        <taxon>Burkholderiales</taxon>
        <taxon>Burkholderiaceae</taxon>
        <taxon>Paraburkholderia</taxon>
    </lineage>
</organism>
<protein>
    <submittedName>
        <fullName evidence="1">Phosphopantetheine-binding protein</fullName>
    </submittedName>
</protein>
<evidence type="ECO:0000313" key="2">
    <source>
        <dbReference type="Proteomes" id="UP001558850"/>
    </source>
</evidence>
<reference evidence="1" key="1">
    <citation type="submission" date="2024-07" db="EMBL/GenBank/DDBJ databases">
        <title>A survey of Mimosa microsymbionts across Brazilian biomes reveals a high diversity of Paraburkholderia nodulating endemic species, but also that Cupriavidus is common as a symbiont of widespread species.</title>
        <authorList>
            <person name="Rouws L."/>
            <person name="Barauna A."/>
            <person name="Beukes C."/>
            <person name="Rouws J.R.C."/>
            <person name="De Faria S.M."/>
            <person name="Gross E."/>
            <person name="Bueno Dos Reis Junior F."/>
            <person name="Simon M.F."/>
            <person name="Maluk M."/>
            <person name="Odee D.W."/>
            <person name="Kenicer G."/>
            <person name="Young J.P.W."/>
            <person name="Reis V.M."/>
            <person name="Zilli J."/>
            <person name="James E.K."/>
        </authorList>
    </citation>
    <scope>NUCLEOTIDE SEQUENCE</scope>
    <source>
        <strain evidence="1">EG181B</strain>
    </source>
</reference>
<gene>
    <name evidence="1" type="ORF">AB4Y32_40440</name>
</gene>
<sequence length="196" mass="21541">YRVLNDIREIREAMVVEQRQSGGPADHACDQTPDPRIVLLLVLQDDVTLTGTLVARIRRDLAQRASPAHVPDRIIAVDALPVTHNGKLSERSARDAINGLPATNVTALRNPECLDAIRDHPALKLATQQLPPAGESREQLERHLQALWEKLFDLAPIGRDDNFFELGGNSLLGARLLAEVRQSTGYTMPLATLVIA</sequence>
<feature type="non-terminal residue" evidence="1">
    <location>
        <position position="1"/>
    </location>
</feature>
<dbReference type="EMBL" id="JBFRCH010000116">
    <property type="protein sequence ID" value="MEX3937896.1"/>
    <property type="molecule type" value="Genomic_DNA"/>
</dbReference>
<feature type="non-terminal residue" evidence="1">
    <location>
        <position position="196"/>
    </location>
</feature>
<name>A0ACC6UE13_9BURK</name>